<dbReference type="PANTHER" id="PTHR11817">
    <property type="entry name" value="PYRUVATE KINASE"/>
    <property type="match status" value="1"/>
</dbReference>
<evidence type="ECO:0000256" key="5">
    <source>
        <dbReference type="ARBA" id="ARBA00022723"/>
    </source>
</evidence>
<evidence type="ECO:0000256" key="6">
    <source>
        <dbReference type="ARBA" id="ARBA00022741"/>
    </source>
</evidence>
<dbReference type="NCBIfam" id="NF011314">
    <property type="entry name" value="PRK14725.1"/>
    <property type="match status" value="1"/>
</dbReference>
<dbReference type="InterPro" id="IPR015793">
    <property type="entry name" value="Pyrv_Knase_brl"/>
</dbReference>
<evidence type="ECO:0000259" key="13">
    <source>
        <dbReference type="Pfam" id="PF00224"/>
    </source>
</evidence>
<protein>
    <recommendedName>
        <fullName evidence="3">pyruvate kinase</fullName>
        <ecNumber evidence="3">2.7.1.40</ecNumber>
    </recommendedName>
</protein>
<dbReference type="GO" id="GO:0016301">
    <property type="term" value="F:kinase activity"/>
    <property type="evidence" value="ECO:0007669"/>
    <property type="project" value="UniProtKB-KW"/>
</dbReference>
<keyword evidence="11 14" id="KW-0670">Pyruvate</keyword>
<keyword evidence="5" id="KW-0479">Metal-binding</keyword>
<evidence type="ECO:0000256" key="8">
    <source>
        <dbReference type="ARBA" id="ARBA00022840"/>
    </source>
</evidence>
<keyword evidence="7 14" id="KW-0418">Kinase</keyword>
<evidence type="ECO:0000256" key="7">
    <source>
        <dbReference type="ARBA" id="ARBA00022777"/>
    </source>
</evidence>
<evidence type="ECO:0000256" key="4">
    <source>
        <dbReference type="ARBA" id="ARBA00022679"/>
    </source>
</evidence>
<dbReference type="RefSeq" id="WP_345162043.1">
    <property type="nucleotide sequence ID" value="NZ_BAABHC010000029.1"/>
</dbReference>
<dbReference type="Pfam" id="PF00224">
    <property type="entry name" value="PK"/>
    <property type="match status" value="2"/>
</dbReference>
<sequence>MQQDTNHIEALIAQLEALHDEAIALEQKFAPAVELVHPKFKKSARNLLHYLSLRKRDIRELQESLSQMGLSSLGRAEGHVLASLQAVRHQLCYLKACTPTEEPLAVSFHENAELLESNTEALLGPRPEKRSTRIMVTIPSEAAENYELLLRLLRAGMNCARINCAHDNEAVWLQMVHLIRQAEKETGIACKILMDLMGPKLRTGPLKEGPKLVTIRPTQNNLGQTTEAAKVWLAPADEPPPQNIDAWLPVQEEWLAQLQENDRIIFTDTRRRKRSFTVMRKEGRGVIAHLYKSSYITTGIKLHIKNKAVVERTTEVGELPPTFAPIILKKGSLLVLTRELTPGEPARYDDKGHVVQPAHISCTLPEVFKQVKDGQPILFDDGKIEGQIMEVNKDWLLVKITYASDTGSKLRADNGINLPESKIKLNGMTEKDKQDLKFVASHADIVNFSFVNYVEDVEALHHELKELGANEIGVMLKIETKEGFRNLPRLLLATMKGYPAGIMIARGDLAVECGWLRLAEVQEEILWLCEAAHIPVVWATQVLETLAKKGRPSRAEITDAAMAQRADCVMLNKGPHVVQAIELLNDILVRMQEHQHKKTSMLRSLHVSDLEALQE</sequence>
<evidence type="ECO:0000256" key="11">
    <source>
        <dbReference type="ARBA" id="ARBA00023317"/>
    </source>
</evidence>
<evidence type="ECO:0000256" key="2">
    <source>
        <dbReference type="ARBA" id="ARBA00008663"/>
    </source>
</evidence>
<keyword evidence="15" id="KW-1185">Reference proteome</keyword>
<comment type="caution">
    <text evidence="14">The sequence shown here is derived from an EMBL/GenBank/DDBJ whole genome shotgun (WGS) entry which is preliminary data.</text>
</comment>
<name>A0ABP8M351_9BACT</name>
<dbReference type="InterPro" id="IPR015806">
    <property type="entry name" value="Pyrv_Knase_insert_dom_sf"/>
</dbReference>
<dbReference type="SUPFAM" id="SSF51621">
    <property type="entry name" value="Phosphoenolpyruvate/pyruvate domain"/>
    <property type="match status" value="1"/>
</dbReference>
<comment type="similarity">
    <text evidence="2">Belongs to the pyruvate kinase family.</text>
</comment>
<keyword evidence="9" id="KW-0460">Magnesium</keyword>
<evidence type="ECO:0000313" key="14">
    <source>
        <dbReference type="EMBL" id="GAA4442365.1"/>
    </source>
</evidence>
<dbReference type="InterPro" id="IPR015813">
    <property type="entry name" value="Pyrv/PenolPyrv_kinase-like_dom"/>
</dbReference>
<feature type="coiled-coil region" evidence="12">
    <location>
        <begin position="1"/>
        <end position="28"/>
    </location>
</feature>
<dbReference type="Gene3D" id="2.40.33.10">
    <property type="entry name" value="PK beta-barrel domain-like"/>
    <property type="match status" value="2"/>
</dbReference>
<gene>
    <name evidence="14" type="ORF">GCM10023188_41990</name>
</gene>
<dbReference type="Proteomes" id="UP001500552">
    <property type="component" value="Unassembled WGS sequence"/>
</dbReference>
<comment type="pathway">
    <text evidence="1">Carbohydrate degradation; glycolysis; pyruvate from D-glyceraldehyde 3-phosphate: step 5/5.</text>
</comment>
<feature type="domain" description="Pyruvate kinase barrel" evidence="13">
    <location>
        <begin position="356"/>
        <end position="572"/>
    </location>
</feature>
<evidence type="ECO:0000313" key="15">
    <source>
        <dbReference type="Proteomes" id="UP001500552"/>
    </source>
</evidence>
<reference evidence="15" key="1">
    <citation type="journal article" date="2019" name="Int. J. Syst. Evol. Microbiol.">
        <title>The Global Catalogue of Microorganisms (GCM) 10K type strain sequencing project: providing services to taxonomists for standard genome sequencing and annotation.</title>
        <authorList>
            <consortium name="The Broad Institute Genomics Platform"/>
            <consortium name="The Broad Institute Genome Sequencing Center for Infectious Disease"/>
            <person name="Wu L."/>
            <person name="Ma J."/>
        </authorList>
    </citation>
    <scope>NUCLEOTIDE SEQUENCE [LARGE SCALE GENOMIC DNA]</scope>
    <source>
        <strain evidence="15">JCM 17926</strain>
    </source>
</reference>
<dbReference type="InterPro" id="IPR040442">
    <property type="entry name" value="Pyrv_kinase-like_dom_sf"/>
</dbReference>
<dbReference type="EMBL" id="BAABHC010000029">
    <property type="protein sequence ID" value="GAA4442365.1"/>
    <property type="molecule type" value="Genomic_DNA"/>
</dbReference>
<accession>A0ABP8M351</accession>
<proteinExistence type="inferred from homology"/>
<dbReference type="EC" id="2.7.1.40" evidence="3"/>
<dbReference type="Gene3D" id="3.20.20.60">
    <property type="entry name" value="Phosphoenolpyruvate-binding domains"/>
    <property type="match status" value="2"/>
</dbReference>
<keyword evidence="10" id="KW-0324">Glycolysis</keyword>
<keyword evidence="6" id="KW-0547">Nucleotide-binding</keyword>
<evidence type="ECO:0000256" key="10">
    <source>
        <dbReference type="ARBA" id="ARBA00023152"/>
    </source>
</evidence>
<dbReference type="InterPro" id="IPR001697">
    <property type="entry name" value="Pyr_Knase"/>
</dbReference>
<organism evidence="14 15">
    <name type="scientific">Pontibacter saemangeumensis</name>
    <dbReference type="NCBI Taxonomy" id="1084525"/>
    <lineage>
        <taxon>Bacteria</taxon>
        <taxon>Pseudomonadati</taxon>
        <taxon>Bacteroidota</taxon>
        <taxon>Cytophagia</taxon>
        <taxon>Cytophagales</taxon>
        <taxon>Hymenobacteraceae</taxon>
        <taxon>Pontibacter</taxon>
    </lineage>
</organism>
<feature type="domain" description="Pyruvate kinase barrel" evidence="13">
    <location>
        <begin position="130"/>
        <end position="219"/>
    </location>
</feature>
<evidence type="ECO:0000256" key="12">
    <source>
        <dbReference type="SAM" id="Coils"/>
    </source>
</evidence>
<keyword evidence="8" id="KW-0067">ATP-binding</keyword>
<evidence type="ECO:0000256" key="1">
    <source>
        <dbReference type="ARBA" id="ARBA00004997"/>
    </source>
</evidence>
<keyword evidence="4" id="KW-0808">Transferase</keyword>
<dbReference type="SUPFAM" id="SSF50800">
    <property type="entry name" value="PK beta-barrel domain-like"/>
    <property type="match status" value="1"/>
</dbReference>
<dbReference type="InterPro" id="IPR011037">
    <property type="entry name" value="Pyrv_Knase-like_insert_dom_sf"/>
</dbReference>
<keyword evidence="12" id="KW-0175">Coiled coil</keyword>
<evidence type="ECO:0000256" key="9">
    <source>
        <dbReference type="ARBA" id="ARBA00022842"/>
    </source>
</evidence>
<evidence type="ECO:0000256" key="3">
    <source>
        <dbReference type="ARBA" id="ARBA00012142"/>
    </source>
</evidence>